<comment type="cofactor">
    <cofactor evidence="1">
        <name>Fe(2+)</name>
        <dbReference type="ChEBI" id="CHEBI:29033"/>
    </cofactor>
</comment>
<dbReference type="PANTHER" id="PTHR20883:SF48">
    <property type="entry name" value="ECTOINE DIOXYGENASE"/>
    <property type="match status" value="1"/>
</dbReference>
<dbReference type="Gene3D" id="2.60.120.620">
    <property type="entry name" value="q2cbj1_9rhob like domain"/>
    <property type="match status" value="2"/>
</dbReference>
<evidence type="ECO:0000256" key="2">
    <source>
        <dbReference type="SAM" id="MobiDB-lite"/>
    </source>
</evidence>
<proteinExistence type="predicted"/>
<organism evidence="3 4">
    <name type="scientific">Vibrio tubiashii</name>
    <dbReference type="NCBI Taxonomy" id="29498"/>
    <lineage>
        <taxon>Bacteria</taxon>
        <taxon>Pseudomonadati</taxon>
        <taxon>Pseudomonadota</taxon>
        <taxon>Gammaproteobacteria</taxon>
        <taxon>Vibrionales</taxon>
        <taxon>Vibrionaceae</taxon>
        <taxon>Vibrio</taxon>
        <taxon>Vibrio oreintalis group</taxon>
    </lineage>
</organism>
<dbReference type="RefSeq" id="WP_053308781.1">
    <property type="nucleotide sequence ID" value="NZ_VTXO01000003.1"/>
</dbReference>
<comment type="caution">
    <text evidence="3">The sequence shown here is derived from an EMBL/GenBank/DDBJ whole genome shotgun (WGS) entry which is preliminary data.</text>
</comment>
<reference evidence="3 4" key="1">
    <citation type="submission" date="2019-08" db="EMBL/GenBank/DDBJ databases">
        <title>Draft genome sequencing and comparative genomics of hatchery-associated Vibrios.</title>
        <authorList>
            <person name="Kehlet-Delgado H."/>
            <person name="Mueller R.S."/>
        </authorList>
    </citation>
    <scope>NUCLEOTIDE SEQUENCE [LARGE SCALE GENOMIC DNA]</scope>
    <source>
        <strain evidence="3 4">01-65-5-1</strain>
    </source>
</reference>
<name>A0AAE5GQ52_9VIBR</name>
<evidence type="ECO:0000313" key="3">
    <source>
        <dbReference type="EMBL" id="NOI81077.1"/>
    </source>
</evidence>
<dbReference type="SUPFAM" id="SSF51197">
    <property type="entry name" value="Clavaminate synthase-like"/>
    <property type="match status" value="2"/>
</dbReference>
<evidence type="ECO:0000256" key="1">
    <source>
        <dbReference type="ARBA" id="ARBA00001954"/>
    </source>
</evidence>
<evidence type="ECO:0008006" key="5">
    <source>
        <dbReference type="Google" id="ProtNLM"/>
    </source>
</evidence>
<dbReference type="InterPro" id="IPR008775">
    <property type="entry name" value="Phytyl_CoA_dOase-like"/>
</dbReference>
<dbReference type="Pfam" id="PF05721">
    <property type="entry name" value="PhyH"/>
    <property type="match status" value="1"/>
</dbReference>
<dbReference type="GO" id="GO:0005506">
    <property type="term" value="F:iron ion binding"/>
    <property type="evidence" value="ECO:0007669"/>
    <property type="project" value="UniProtKB-ARBA"/>
</dbReference>
<dbReference type="PANTHER" id="PTHR20883">
    <property type="entry name" value="PHYTANOYL-COA DIOXYGENASE DOMAIN CONTAINING 1"/>
    <property type="match status" value="1"/>
</dbReference>
<gene>
    <name evidence="3" type="ORF">F0237_10430</name>
</gene>
<sequence>MWAKRSSLASDEDGKESVHVGRVRLLGKQPIRDEKTMLTKEQLEFFEQEGYVGPFDSQLSDDTIDSVANYLHEYLDKRADHPLYGRFSVREMHLLNEDVLALASQPQLVGALQQILGDDLALWRSKIFYKKPGDAAIEWHQEWGAFNGEEIGNDIPGLKPSADNQNEFWNLTIWFALQDIDESMGPMQFIRKSYKKRYPIEMVPMVDSAFWQDPFLGLESKEQLVEKCRNATLVLDINTSDYLDDIDIDASSVETLQQHILNKCAKLEAAYTCDFDYTDDELVTLPMKKGQYVIFPERTMHRSTANVSESGRMAINFRVTPSSTLIYPGRVEGDYVDGSNIDISHHKSILLSGENREPRNEYMDASDVKTHRF</sequence>
<dbReference type="GO" id="GO:0016706">
    <property type="term" value="F:2-oxoglutarate-dependent dioxygenase activity"/>
    <property type="evidence" value="ECO:0007669"/>
    <property type="project" value="UniProtKB-ARBA"/>
</dbReference>
<dbReference type="AlphaFoldDB" id="A0AAE5GQ52"/>
<dbReference type="Proteomes" id="UP000572722">
    <property type="component" value="Unassembled WGS sequence"/>
</dbReference>
<feature type="region of interest" description="Disordered" evidence="2">
    <location>
        <begin position="352"/>
        <end position="373"/>
    </location>
</feature>
<dbReference type="EMBL" id="VTXO01000003">
    <property type="protein sequence ID" value="NOI81077.1"/>
    <property type="molecule type" value="Genomic_DNA"/>
</dbReference>
<accession>A0AAE5GQ52</accession>
<feature type="compositionally biased region" description="Basic and acidic residues" evidence="2">
    <location>
        <begin position="354"/>
        <end position="373"/>
    </location>
</feature>
<protein>
    <recommendedName>
        <fullName evidence="5">Phytanoyl-CoA dioxygenase</fullName>
    </recommendedName>
</protein>
<evidence type="ECO:0000313" key="4">
    <source>
        <dbReference type="Proteomes" id="UP000572722"/>
    </source>
</evidence>